<evidence type="ECO:0000313" key="2">
    <source>
        <dbReference type="Proteomes" id="UP001294570"/>
    </source>
</evidence>
<dbReference type="EMBL" id="JAXIVU010000002">
    <property type="protein sequence ID" value="MDY7218512.1"/>
    <property type="molecule type" value="Genomic_DNA"/>
</dbReference>
<protein>
    <submittedName>
        <fullName evidence="1">Uncharacterized protein</fullName>
    </submittedName>
</protein>
<dbReference type="Proteomes" id="UP001294570">
    <property type="component" value="Unassembled WGS sequence"/>
</dbReference>
<evidence type="ECO:0000313" key="1">
    <source>
        <dbReference type="EMBL" id="MDY7218512.1"/>
    </source>
</evidence>
<accession>A0ABU5GNE8</accession>
<reference evidence="1 2" key="1">
    <citation type="submission" date="2023-12" db="EMBL/GenBank/DDBJ databases">
        <title>Denitrificimonas halotolerans sp. nov.,a novel species isolated from landfill leachate.</title>
        <authorList>
            <person name="Wang S."/>
        </authorList>
    </citation>
    <scope>NUCLEOTIDE SEQUENCE [LARGE SCALE GENOMIC DNA]</scope>
    <source>
        <strain evidence="1 2">JX-1</strain>
    </source>
</reference>
<dbReference type="RefSeq" id="WP_321552605.1">
    <property type="nucleotide sequence ID" value="NZ_JAXIVU010000002.1"/>
</dbReference>
<gene>
    <name evidence="1" type="ORF">TOI97_02800</name>
</gene>
<organism evidence="1 2">
    <name type="scientific">Denitrificimonas halotolerans</name>
    <dbReference type="NCBI Taxonomy" id="3098930"/>
    <lineage>
        <taxon>Bacteria</taxon>
        <taxon>Pseudomonadati</taxon>
        <taxon>Pseudomonadota</taxon>
        <taxon>Gammaproteobacteria</taxon>
        <taxon>Pseudomonadales</taxon>
        <taxon>Pseudomonadaceae</taxon>
        <taxon>Denitrificimonas</taxon>
    </lineage>
</organism>
<name>A0ABU5GNE8_9GAMM</name>
<comment type="caution">
    <text evidence="1">The sequence shown here is derived from an EMBL/GenBank/DDBJ whole genome shotgun (WGS) entry which is preliminary data.</text>
</comment>
<sequence length="67" mass="7493">MTTQTQQDQFDTSSYPIEVLRSAAGYYIGQCCPEEGPISRLSVQYWKTESDAEAALASGNWAVREWA</sequence>
<keyword evidence="2" id="KW-1185">Reference proteome</keyword>
<proteinExistence type="predicted"/>